<evidence type="ECO:0000313" key="2">
    <source>
        <dbReference type="EMBL" id="MFD1051130.1"/>
    </source>
</evidence>
<keyword evidence="1" id="KW-1133">Transmembrane helix</keyword>
<name>A0ABW3MPP0_9PSEU</name>
<proteinExistence type="predicted"/>
<feature type="transmembrane region" description="Helical" evidence="1">
    <location>
        <begin position="38"/>
        <end position="59"/>
    </location>
</feature>
<protein>
    <submittedName>
        <fullName evidence="2">MFS transporter</fullName>
    </submittedName>
</protein>
<sequence length="74" mass="7826">RRRSGALIGLAGAIGALGGLFINLAFRESFLTAQSGVPAFVSFLVFYAVCFVVTWSVYLRKPAPVTVPEPALAP</sequence>
<evidence type="ECO:0000256" key="1">
    <source>
        <dbReference type="SAM" id="Phobius"/>
    </source>
</evidence>
<dbReference type="EMBL" id="JBHTIS010003350">
    <property type="protein sequence ID" value="MFD1051130.1"/>
    <property type="molecule type" value="Genomic_DNA"/>
</dbReference>
<dbReference type="Proteomes" id="UP001597045">
    <property type="component" value="Unassembled WGS sequence"/>
</dbReference>
<gene>
    <name evidence="2" type="ORF">ACFQ1S_39165</name>
</gene>
<accession>A0ABW3MPP0</accession>
<dbReference type="Gene3D" id="1.20.1250.20">
    <property type="entry name" value="MFS general substrate transporter like domains"/>
    <property type="match status" value="1"/>
</dbReference>
<keyword evidence="1" id="KW-0812">Transmembrane</keyword>
<keyword evidence="1" id="KW-0472">Membrane</keyword>
<reference evidence="3" key="1">
    <citation type="journal article" date="2019" name="Int. J. Syst. Evol. Microbiol.">
        <title>The Global Catalogue of Microorganisms (GCM) 10K type strain sequencing project: providing services to taxonomists for standard genome sequencing and annotation.</title>
        <authorList>
            <consortium name="The Broad Institute Genomics Platform"/>
            <consortium name="The Broad Institute Genome Sequencing Center for Infectious Disease"/>
            <person name="Wu L."/>
            <person name="Ma J."/>
        </authorList>
    </citation>
    <scope>NUCLEOTIDE SEQUENCE [LARGE SCALE GENOMIC DNA]</scope>
    <source>
        <strain evidence="3">JCM 31486</strain>
    </source>
</reference>
<evidence type="ECO:0000313" key="3">
    <source>
        <dbReference type="Proteomes" id="UP001597045"/>
    </source>
</evidence>
<feature type="non-terminal residue" evidence="2">
    <location>
        <position position="1"/>
    </location>
</feature>
<feature type="transmembrane region" description="Helical" evidence="1">
    <location>
        <begin position="7"/>
        <end position="26"/>
    </location>
</feature>
<dbReference type="InterPro" id="IPR036259">
    <property type="entry name" value="MFS_trans_sf"/>
</dbReference>
<comment type="caution">
    <text evidence="2">The sequence shown here is derived from an EMBL/GenBank/DDBJ whole genome shotgun (WGS) entry which is preliminary data.</text>
</comment>
<organism evidence="2 3">
    <name type="scientific">Kibdelosporangium lantanae</name>
    <dbReference type="NCBI Taxonomy" id="1497396"/>
    <lineage>
        <taxon>Bacteria</taxon>
        <taxon>Bacillati</taxon>
        <taxon>Actinomycetota</taxon>
        <taxon>Actinomycetes</taxon>
        <taxon>Pseudonocardiales</taxon>
        <taxon>Pseudonocardiaceae</taxon>
        <taxon>Kibdelosporangium</taxon>
    </lineage>
</organism>
<keyword evidence="3" id="KW-1185">Reference proteome</keyword>